<dbReference type="InterPro" id="IPR055170">
    <property type="entry name" value="GFO_IDH_MocA-like_dom"/>
</dbReference>
<feature type="domain" description="GFO/IDH/MocA-like oxidoreductase" evidence="2">
    <location>
        <begin position="114"/>
        <end position="243"/>
    </location>
</feature>
<dbReference type="InterPro" id="IPR036291">
    <property type="entry name" value="NAD(P)-bd_dom_sf"/>
</dbReference>
<dbReference type="GO" id="GO:0000166">
    <property type="term" value="F:nucleotide binding"/>
    <property type="evidence" value="ECO:0007669"/>
    <property type="project" value="InterPro"/>
</dbReference>
<reference evidence="3 4" key="1">
    <citation type="submission" date="2016-04" db="EMBL/GenBank/DDBJ databases">
        <title>Draft genome sequence of Janthinobacterium psychrotolerans sp. nov., isolated from freshwater sediments in Denmark.</title>
        <authorList>
            <person name="Gong X."/>
            <person name="Skrivergaard S."/>
            <person name="Korsgaard B.S."/>
            <person name="Schreiber L."/>
            <person name="Marshall I.P."/>
            <person name="Finster K."/>
            <person name="Schramm A."/>
        </authorList>
    </citation>
    <scope>NUCLEOTIDE SEQUENCE [LARGE SCALE GENOMIC DNA]</scope>
    <source>
        <strain evidence="3 4">S3-2</strain>
    </source>
</reference>
<feature type="domain" description="Gfo/Idh/MocA-like oxidoreductase N-terminal" evidence="1">
    <location>
        <begin position="8"/>
        <end position="105"/>
    </location>
</feature>
<protein>
    <submittedName>
        <fullName evidence="3">Putative dehydrogenase</fullName>
    </submittedName>
</protein>
<evidence type="ECO:0000259" key="2">
    <source>
        <dbReference type="Pfam" id="PF22725"/>
    </source>
</evidence>
<dbReference type="Proteomes" id="UP000092713">
    <property type="component" value="Unassembled WGS sequence"/>
</dbReference>
<dbReference type="PANTHER" id="PTHR43708">
    <property type="entry name" value="CONSERVED EXPRESSED OXIDOREDUCTASE (EUROFUNG)"/>
    <property type="match status" value="1"/>
</dbReference>
<evidence type="ECO:0000313" key="3">
    <source>
        <dbReference type="EMBL" id="OBV40944.1"/>
    </source>
</evidence>
<dbReference type="AlphaFoldDB" id="A0A1A7C7E7"/>
<dbReference type="InterPro" id="IPR051317">
    <property type="entry name" value="Gfo/Idh/MocA_oxidoreduct"/>
</dbReference>
<keyword evidence="4" id="KW-1185">Reference proteome</keyword>
<comment type="caution">
    <text evidence="3">The sequence shown here is derived from an EMBL/GenBank/DDBJ whole genome shotgun (WGS) entry which is preliminary data.</text>
</comment>
<accession>A0A1A7C7E7</accession>
<evidence type="ECO:0000313" key="4">
    <source>
        <dbReference type="Proteomes" id="UP000092713"/>
    </source>
</evidence>
<name>A0A1A7C7E7_9BURK</name>
<dbReference type="Gene3D" id="3.40.50.720">
    <property type="entry name" value="NAD(P)-binding Rossmann-like Domain"/>
    <property type="match status" value="1"/>
</dbReference>
<dbReference type="EMBL" id="LOCQ01000042">
    <property type="protein sequence ID" value="OBV40944.1"/>
    <property type="molecule type" value="Genomic_DNA"/>
</dbReference>
<dbReference type="PANTHER" id="PTHR43708:SF3">
    <property type="entry name" value="OXIDOREDUCTASE"/>
    <property type="match status" value="1"/>
</dbReference>
<dbReference type="Pfam" id="PF22725">
    <property type="entry name" value="GFO_IDH_MocA_C3"/>
    <property type="match status" value="1"/>
</dbReference>
<dbReference type="PATRIC" id="fig|1747903.4.peg.4605"/>
<proteinExistence type="predicted"/>
<gene>
    <name evidence="3" type="ORF">ASR47_102170</name>
</gene>
<dbReference type="InterPro" id="IPR000683">
    <property type="entry name" value="Gfo/Idh/MocA-like_OxRdtase_N"/>
</dbReference>
<sequence length="349" mass="39313">MDGLWVLVAGCFSRHQDSNQETGQIYGVDQRRIYATWQQLLDNEQGQIDAVVILTPTPSHLDSVLACMRAGIPVICEKSLATNSAQARQIIEVRNEHQAFLAVTYNYAGYPMLRELAQAMRDGKLGNILHFQAEMPQEGFVRVDAKGNKPVPQAWRLSDGAIPTLHLDLGVHLHQMVSYLTEQKPLELVSDQNHYGWFNGVVDNASCLCRYSNNIQGQFWFSKSALGHRNGLRIRIYGDRAAAEWYQAQPEELSLSHMDGRREIIDRAGKVEVSNALRYNRFKAGHPAGFIEAFANLYADIAVGVRQFQQGLPWQDSPRFGAELALEGMYFLEAMVASSQSRRWESVQS</sequence>
<organism evidence="3 4">
    <name type="scientific">Janthinobacterium psychrotolerans</name>
    <dbReference type="NCBI Taxonomy" id="1747903"/>
    <lineage>
        <taxon>Bacteria</taxon>
        <taxon>Pseudomonadati</taxon>
        <taxon>Pseudomonadota</taxon>
        <taxon>Betaproteobacteria</taxon>
        <taxon>Burkholderiales</taxon>
        <taxon>Oxalobacteraceae</taxon>
        <taxon>Janthinobacterium</taxon>
    </lineage>
</organism>
<dbReference type="Pfam" id="PF01408">
    <property type="entry name" value="GFO_IDH_MocA"/>
    <property type="match status" value="1"/>
</dbReference>
<dbReference type="SUPFAM" id="SSF51735">
    <property type="entry name" value="NAD(P)-binding Rossmann-fold domains"/>
    <property type="match status" value="1"/>
</dbReference>
<dbReference type="STRING" id="1747903.ASR47_102170"/>
<dbReference type="Gene3D" id="3.30.360.10">
    <property type="entry name" value="Dihydrodipicolinate Reductase, domain 2"/>
    <property type="match status" value="1"/>
</dbReference>
<evidence type="ECO:0000259" key="1">
    <source>
        <dbReference type="Pfam" id="PF01408"/>
    </source>
</evidence>
<dbReference type="SUPFAM" id="SSF55347">
    <property type="entry name" value="Glyceraldehyde-3-phosphate dehydrogenase-like, C-terminal domain"/>
    <property type="match status" value="1"/>
</dbReference>